<name>A0AAD8Q449_9PEZI</name>
<evidence type="ECO:0000256" key="1">
    <source>
        <dbReference type="SAM" id="MobiDB-lite"/>
    </source>
</evidence>
<feature type="region of interest" description="Disordered" evidence="1">
    <location>
        <begin position="166"/>
        <end position="194"/>
    </location>
</feature>
<organism evidence="2 3">
    <name type="scientific">Colletotrichum navitas</name>
    <dbReference type="NCBI Taxonomy" id="681940"/>
    <lineage>
        <taxon>Eukaryota</taxon>
        <taxon>Fungi</taxon>
        <taxon>Dikarya</taxon>
        <taxon>Ascomycota</taxon>
        <taxon>Pezizomycotina</taxon>
        <taxon>Sordariomycetes</taxon>
        <taxon>Hypocreomycetidae</taxon>
        <taxon>Glomerellales</taxon>
        <taxon>Glomerellaceae</taxon>
        <taxon>Colletotrichum</taxon>
        <taxon>Colletotrichum graminicola species complex</taxon>
    </lineage>
</organism>
<accession>A0AAD8Q449</accession>
<dbReference type="EMBL" id="JAHLJV010000018">
    <property type="protein sequence ID" value="KAK1594836.1"/>
    <property type="molecule type" value="Genomic_DNA"/>
</dbReference>
<evidence type="ECO:0000313" key="2">
    <source>
        <dbReference type="EMBL" id="KAK1594836.1"/>
    </source>
</evidence>
<dbReference type="Proteomes" id="UP001230504">
    <property type="component" value="Unassembled WGS sequence"/>
</dbReference>
<gene>
    <name evidence="2" type="ORF">LY79DRAFT_127293</name>
</gene>
<reference evidence="2" key="1">
    <citation type="submission" date="2021-06" db="EMBL/GenBank/DDBJ databases">
        <title>Comparative genomics, transcriptomics and evolutionary studies reveal genomic signatures of adaptation to plant cell wall in hemibiotrophic fungi.</title>
        <authorList>
            <consortium name="DOE Joint Genome Institute"/>
            <person name="Baroncelli R."/>
            <person name="Diaz J.F."/>
            <person name="Benocci T."/>
            <person name="Peng M."/>
            <person name="Battaglia E."/>
            <person name="Haridas S."/>
            <person name="Andreopoulos W."/>
            <person name="Labutti K."/>
            <person name="Pangilinan J."/>
            <person name="Floch G.L."/>
            <person name="Makela M.R."/>
            <person name="Henrissat B."/>
            <person name="Grigoriev I.V."/>
            <person name="Crouch J.A."/>
            <person name="De Vries R.P."/>
            <person name="Sukno S.A."/>
            <person name="Thon M.R."/>
        </authorList>
    </citation>
    <scope>NUCLEOTIDE SEQUENCE</scope>
    <source>
        <strain evidence="2">CBS 125086</strain>
    </source>
</reference>
<sequence>MVSGGRQGKTASVACVDSTCQGVRVDFTLDGYATSTHMGTCMLAVSLKAGRVSAGPRKLSGLLHQPFFSILLRTAFLQSACNWEQVRRSGPRTRREAARAVVSMMAEETRAAGIRLLLVLHRQFCHNLFVANAHSRRRQVAPGRPHKRLAMAMAMATATATKTIGTRGVRGRGARKKRKKRKKEKGWDQIRELS</sequence>
<dbReference type="GeneID" id="85435059"/>
<feature type="compositionally biased region" description="Basic residues" evidence="1">
    <location>
        <begin position="169"/>
        <end position="184"/>
    </location>
</feature>
<protein>
    <submittedName>
        <fullName evidence="2">Uncharacterized protein</fullName>
    </submittedName>
</protein>
<dbReference type="AlphaFoldDB" id="A0AAD8Q449"/>
<feature type="compositionally biased region" description="Basic and acidic residues" evidence="1">
    <location>
        <begin position="185"/>
        <end position="194"/>
    </location>
</feature>
<evidence type="ECO:0000313" key="3">
    <source>
        <dbReference type="Proteomes" id="UP001230504"/>
    </source>
</evidence>
<comment type="caution">
    <text evidence="2">The sequence shown here is derived from an EMBL/GenBank/DDBJ whole genome shotgun (WGS) entry which is preliminary data.</text>
</comment>
<dbReference type="RefSeq" id="XP_060415955.1">
    <property type="nucleotide sequence ID" value="XM_060550819.1"/>
</dbReference>
<proteinExistence type="predicted"/>
<keyword evidence="3" id="KW-1185">Reference proteome</keyword>